<sequence length="276" mass="31045">MRKLLSLFFAFGLLFVAAGCSSEQSSTSKNDDKKQESKEPLSKEEFTKMISNPDKYKGSKVDFYAKIFVEPEKDDDGIYIQAFADPKNSEQNVIVVADPKTDVKNEDIIHVVGTVRESFEGENALGGKVTAPIIDAEKVEKTDYVTAFSKPIKTIEVNKEINQHGYIVKLNKVEIAEDETRAYVTISNQSNAKINFWEHNAKLLVGNTQHEKADNFEVGYPEIPTDILPKTNVEAIIPFPAIDANEQVIKFYFEGSSENYDINIEPFQFEVSIAQQ</sequence>
<evidence type="ECO:0000256" key="2">
    <source>
        <dbReference type="SAM" id="SignalP"/>
    </source>
</evidence>
<dbReference type="OrthoDB" id="517663at2"/>
<name>A0A178T8N9_9BACL</name>
<dbReference type="RefSeq" id="WP_004891163.1">
    <property type="nucleotide sequence ID" value="NZ_LUCQ01000120.1"/>
</dbReference>
<reference evidence="3 4" key="1">
    <citation type="submission" date="2016-03" db="EMBL/GenBank/DDBJ databases">
        <title>Spore heat resistance.</title>
        <authorList>
            <person name="Boekhorst J."/>
            <person name="Berendsen E.M."/>
            <person name="Wells-Bennik M.H."/>
            <person name="Kuipers O.P."/>
        </authorList>
    </citation>
    <scope>NUCLEOTIDE SEQUENCE [LARGE SCALE GENOMIC DNA]</scope>
    <source>
        <strain evidence="3 4">AF16</strain>
    </source>
</reference>
<evidence type="ECO:0000313" key="3">
    <source>
        <dbReference type="EMBL" id="OAO77775.1"/>
    </source>
</evidence>
<feature type="region of interest" description="Disordered" evidence="1">
    <location>
        <begin position="23"/>
        <end position="46"/>
    </location>
</feature>
<feature type="chain" id="PRO_5039616199" description="DUF4352 domain-containing protein" evidence="2">
    <location>
        <begin position="19"/>
        <end position="276"/>
    </location>
</feature>
<keyword evidence="2" id="KW-0732">Signal</keyword>
<keyword evidence="4" id="KW-1185">Reference proteome</keyword>
<organism evidence="3 4">
    <name type="scientific">Anoxybacillus flavithermus</name>
    <dbReference type="NCBI Taxonomy" id="33934"/>
    <lineage>
        <taxon>Bacteria</taxon>
        <taxon>Bacillati</taxon>
        <taxon>Bacillota</taxon>
        <taxon>Bacilli</taxon>
        <taxon>Bacillales</taxon>
        <taxon>Anoxybacillaceae</taxon>
        <taxon>Anoxybacillus</taxon>
    </lineage>
</organism>
<dbReference type="PATRIC" id="fig|33934.7.peg.1983"/>
<evidence type="ECO:0000256" key="1">
    <source>
        <dbReference type="SAM" id="MobiDB-lite"/>
    </source>
</evidence>
<accession>A0A178T8N9</accession>
<protein>
    <recommendedName>
        <fullName evidence="5">DUF4352 domain-containing protein</fullName>
    </recommendedName>
</protein>
<dbReference type="Proteomes" id="UP000078336">
    <property type="component" value="Unassembled WGS sequence"/>
</dbReference>
<dbReference type="EMBL" id="LUCQ01000120">
    <property type="protein sequence ID" value="OAO77775.1"/>
    <property type="molecule type" value="Genomic_DNA"/>
</dbReference>
<evidence type="ECO:0008006" key="5">
    <source>
        <dbReference type="Google" id="ProtNLM"/>
    </source>
</evidence>
<evidence type="ECO:0000313" key="4">
    <source>
        <dbReference type="Proteomes" id="UP000078336"/>
    </source>
</evidence>
<dbReference type="AlphaFoldDB" id="A0A178T8N9"/>
<proteinExistence type="predicted"/>
<gene>
    <name evidence="3" type="ORF">TAF16_2028</name>
</gene>
<feature type="signal peptide" evidence="2">
    <location>
        <begin position="1"/>
        <end position="18"/>
    </location>
</feature>
<feature type="compositionally biased region" description="Basic and acidic residues" evidence="1">
    <location>
        <begin position="29"/>
        <end position="46"/>
    </location>
</feature>
<comment type="caution">
    <text evidence="3">The sequence shown here is derived from an EMBL/GenBank/DDBJ whole genome shotgun (WGS) entry which is preliminary data.</text>
</comment>
<dbReference type="PROSITE" id="PS51257">
    <property type="entry name" value="PROKAR_LIPOPROTEIN"/>
    <property type="match status" value="1"/>
</dbReference>